<dbReference type="STRING" id="985054.SAMN05444358_10258"/>
<dbReference type="AlphaFoldDB" id="A0A1H2XUB6"/>
<dbReference type="InterPro" id="IPR038601">
    <property type="entry name" value="MttB-like_sf"/>
</dbReference>
<keyword evidence="2 6" id="KW-0489">Methyltransferase</keyword>
<keyword evidence="7" id="KW-1185">Reference proteome</keyword>
<dbReference type="Gene3D" id="3.20.20.480">
    <property type="entry name" value="Trimethylamine methyltransferase-like"/>
    <property type="match status" value="1"/>
</dbReference>
<sequence length="506" mass="55204">MAEIKARSGRSGGRAARVQARTNPPPVYLSTLNRKIGPIDLLGPEGVDKIHNAAMTILETTGIEFRDPVALADWKKHGADVQGERVRIGREMLMDLISAVPSEWGYAARNPDRSLRVGNQHSVFANAYGAPFVYGLDGVRRPSMLEDAHNFFKLSQMSQSMMVPGILPVEPQDVPVPQRHLELVHAALTLTDKPIKGSVLSEQAARDSVEMTRIVFGEEFVDNNVVMAALLNCNTPLVWDETMLQSLRVYASANQPCLLSPFVLAGASTPASPQGGVALLIAESLAGMAYSQIIRRGAPMVLGVAIMGVSMKTGAPMMGSPEPGLMNLLVGQMARFYGVPWRTCTMWTGSKTPDMQAAFDTANTMWPVLLGGANYIVHSAGFLEGALGVSYSKWVQDALQLENFHRFFSGLQEENLDALLGDIKDIGPGGHFLGTDHTRENPMHMNHLQNNDSFEQWEAEGSKTAEVVGTEEAQRMLNTYVQPPMPDDQRGALDEFVAKKRVDYSA</sequence>
<dbReference type="Proteomes" id="UP000183400">
    <property type="component" value="Unassembled WGS sequence"/>
</dbReference>
<proteinExistence type="inferred from homology"/>
<dbReference type="RefSeq" id="WP_074736594.1">
    <property type="nucleotide sequence ID" value="NZ_FNNP01000002.1"/>
</dbReference>
<evidence type="ECO:0000256" key="4">
    <source>
        <dbReference type="PIRNR" id="PIRNR037567"/>
    </source>
</evidence>
<accession>A0A1H2XUB6</accession>
<dbReference type="GO" id="GO:0008168">
    <property type="term" value="F:methyltransferase activity"/>
    <property type="evidence" value="ECO:0007669"/>
    <property type="project" value="UniProtKB-KW"/>
</dbReference>
<dbReference type="InterPro" id="IPR010426">
    <property type="entry name" value="MTTB_MeTrfase"/>
</dbReference>
<evidence type="ECO:0000256" key="3">
    <source>
        <dbReference type="ARBA" id="ARBA00022679"/>
    </source>
</evidence>
<feature type="region of interest" description="Disordered" evidence="5">
    <location>
        <begin position="1"/>
        <end position="21"/>
    </location>
</feature>
<evidence type="ECO:0000256" key="1">
    <source>
        <dbReference type="ARBA" id="ARBA00007137"/>
    </source>
</evidence>
<keyword evidence="3 4" id="KW-0808">Transferase</keyword>
<comment type="similarity">
    <text evidence="1 4">Belongs to the trimethylamine methyltransferase family.</text>
</comment>
<dbReference type="Pfam" id="PF06253">
    <property type="entry name" value="MTTB"/>
    <property type="match status" value="1"/>
</dbReference>
<name>A0A1H2XUB6_9RHOB</name>
<dbReference type="PIRSF" id="PIRSF037567">
    <property type="entry name" value="MTTB_MeTrfase"/>
    <property type="match status" value="1"/>
</dbReference>
<protein>
    <recommendedName>
        <fullName evidence="4">Methyltransferase</fullName>
        <ecNumber evidence="4">2.1.1.-</ecNumber>
    </recommendedName>
</protein>
<evidence type="ECO:0000256" key="2">
    <source>
        <dbReference type="ARBA" id="ARBA00022603"/>
    </source>
</evidence>
<dbReference type="GO" id="GO:0032259">
    <property type="term" value="P:methylation"/>
    <property type="evidence" value="ECO:0007669"/>
    <property type="project" value="UniProtKB-KW"/>
</dbReference>
<organism evidence="6 7">
    <name type="scientific">Ruegeria halocynthiae</name>
    <dbReference type="NCBI Taxonomy" id="985054"/>
    <lineage>
        <taxon>Bacteria</taxon>
        <taxon>Pseudomonadati</taxon>
        <taxon>Pseudomonadota</taxon>
        <taxon>Alphaproteobacteria</taxon>
        <taxon>Rhodobacterales</taxon>
        <taxon>Roseobacteraceae</taxon>
        <taxon>Ruegeria</taxon>
    </lineage>
</organism>
<evidence type="ECO:0000313" key="6">
    <source>
        <dbReference type="EMBL" id="SDW96421.1"/>
    </source>
</evidence>
<reference evidence="7" key="1">
    <citation type="submission" date="2016-10" db="EMBL/GenBank/DDBJ databases">
        <authorList>
            <person name="Varghese N."/>
            <person name="Submissions S."/>
        </authorList>
    </citation>
    <scope>NUCLEOTIDE SEQUENCE [LARGE SCALE GENOMIC DNA]</scope>
    <source>
        <strain evidence="7">DSM 27839</strain>
    </source>
</reference>
<dbReference type="OrthoDB" id="5713681at2"/>
<dbReference type="GO" id="GO:0015948">
    <property type="term" value="P:methanogenesis"/>
    <property type="evidence" value="ECO:0007669"/>
    <property type="project" value="UniProtKB-UniRule"/>
</dbReference>
<evidence type="ECO:0000256" key="5">
    <source>
        <dbReference type="SAM" id="MobiDB-lite"/>
    </source>
</evidence>
<dbReference type="EMBL" id="FNNP01000002">
    <property type="protein sequence ID" value="SDW96421.1"/>
    <property type="molecule type" value="Genomic_DNA"/>
</dbReference>
<evidence type="ECO:0000313" key="7">
    <source>
        <dbReference type="Proteomes" id="UP000183400"/>
    </source>
</evidence>
<gene>
    <name evidence="6" type="ORF">SAMN05444358_10258</name>
</gene>
<dbReference type="EC" id="2.1.1.-" evidence="4"/>